<protein>
    <submittedName>
        <fullName evidence="1">Uncharacterized protein</fullName>
    </submittedName>
</protein>
<dbReference type="Proteomes" id="UP000279236">
    <property type="component" value="Unassembled WGS sequence"/>
</dbReference>
<name>A0A427XCB9_9TREE</name>
<organism evidence="1 2">
    <name type="scientific">Apiotrichum porosum</name>
    <dbReference type="NCBI Taxonomy" id="105984"/>
    <lineage>
        <taxon>Eukaryota</taxon>
        <taxon>Fungi</taxon>
        <taxon>Dikarya</taxon>
        <taxon>Basidiomycota</taxon>
        <taxon>Agaricomycotina</taxon>
        <taxon>Tremellomycetes</taxon>
        <taxon>Trichosporonales</taxon>
        <taxon>Trichosporonaceae</taxon>
        <taxon>Apiotrichum</taxon>
    </lineage>
</organism>
<sequence length="79" mass="9078">MLVVSRLFQEYWLPLPQCDDDIDTWRTTTLSLCRTTDGEMAFHLLVNRVWLGGIEDEVWDILHGLIPDFDGTGVEIVSL</sequence>
<evidence type="ECO:0000313" key="1">
    <source>
        <dbReference type="EMBL" id="RSH76502.1"/>
    </source>
</evidence>
<comment type="caution">
    <text evidence="1">The sequence shown here is derived from an EMBL/GenBank/DDBJ whole genome shotgun (WGS) entry which is preliminary data.</text>
</comment>
<dbReference type="EMBL" id="RSCE01000031">
    <property type="protein sequence ID" value="RSH76502.1"/>
    <property type="molecule type" value="Genomic_DNA"/>
</dbReference>
<dbReference type="RefSeq" id="XP_028471649.1">
    <property type="nucleotide sequence ID" value="XM_028622130.1"/>
</dbReference>
<accession>A0A427XCB9</accession>
<dbReference type="GeneID" id="39591270"/>
<dbReference type="AlphaFoldDB" id="A0A427XCB9"/>
<reference evidence="1 2" key="1">
    <citation type="submission" date="2018-11" db="EMBL/GenBank/DDBJ databases">
        <title>Genome sequence of Apiotrichum porosum DSM 27194.</title>
        <authorList>
            <person name="Aliyu H."/>
            <person name="Gorte O."/>
            <person name="Ochsenreither K."/>
        </authorList>
    </citation>
    <scope>NUCLEOTIDE SEQUENCE [LARGE SCALE GENOMIC DNA]</scope>
    <source>
        <strain evidence="1 2">DSM 27194</strain>
    </source>
</reference>
<keyword evidence="2" id="KW-1185">Reference proteome</keyword>
<evidence type="ECO:0000313" key="2">
    <source>
        <dbReference type="Proteomes" id="UP000279236"/>
    </source>
</evidence>
<gene>
    <name evidence="1" type="ORF">EHS24_006727</name>
</gene>
<proteinExistence type="predicted"/>